<proteinExistence type="predicted"/>
<name>A0ABR1AX76_POLSC</name>
<comment type="caution">
    <text evidence="1">The sequence shown here is derived from an EMBL/GenBank/DDBJ whole genome shotgun (WGS) entry which is preliminary data.</text>
</comment>
<evidence type="ECO:0000313" key="2">
    <source>
        <dbReference type="Proteomes" id="UP001359485"/>
    </source>
</evidence>
<keyword evidence="2" id="KW-1185">Reference proteome</keyword>
<protein>
    <submittedName>
        <fullName evidence="1">Uncharacterized protein</fullName>
    </submittedName>
</protein>
<evidence type="ECO:0000313" key="1">
    <source>
        <dbReference type="EMBL" id="KAK6630805.1"/>
    </source>
</evidence>
<reference evidence="1 2" key="1">
    <citation type="submission" date="2023-09" db="EMBL/GenBank/DDBJ databases">
        <title>Genomes of two closely related lineages of the louse Polyplax serrata with different host specificities.</title>
        <authorList>
            <person name="Martinu J."/>
            <person name="Tarabai H."/>
            <person name="Stefka J."/>
            <person name="Hypsa V."/>
        </authorList>
    </citation>
    <scope>NUCLEOTIDE SEQUENCE [LARGE SCALE GENOMIC DNA]</scope>
    <source>
        <strain evidence="1">98ZLc_SE</strain>
    </source>
</reference>
<dbReference type="EMBL" id="JAWJWF010000007">
    <property type="protein sequence ID" value="KAK6630805.1"/>
    <property type="molecule type" value="Genomic_DNA"/>
</dbReference>
<dbReference type="Proteomes" id="UP001359485">
    <property type="component" value="Unassembled WGS sequence"/>
</dbReference>
<accession>A0ABR1AX76</accession>
<gene>
    <name evidence="1" type="ORF">RUM44_002974</name>
</gene>
<sequence length="168" mass="18999">MAFDLQEVEDDRKEVKFKRGRPFFFCGEVRAVECIERYLPGTHTQQVASLLCCYHWWALVAGTPGSFNHPGATLCHTGMRIDPRNFQRVRLLVLNFRYQKVASEEKSIKPVIAELKHLGQCGDLTSSLGMLLGTRYLGTNAKRVLATRVLCQAPYPVSSPFTSLYRSS</sequence>
<organism evidence="1 2">
    <name type="scientific">Polyplax serrata</name>
    <name type="common">Common mouse louse</name>
    <dbReference type="NCBI Taxonomy" id="468196"/>
    <lineage>
        <taxon>Eukaryota</taxon>
        <taxon>Metazoa</taxon>
        <taxon>Ecdysozoa</taxon>
        <taxon>Arthropoda</taxon>
        <taxon>Hexapoda</taxon>
        <taxon>Insecta</taxon>
        <taxon>Pterygota</taxon>
        <taxon>Neoptera</taxon>
        <taxon>Paraneoptera</taxon>
        <taxon>Psocodea</taxon>
        <taxon>Troctomorpha</taxon>
        <taxon>Phthiraptera</taxon>
        <taxon>Anoplura</taxon>
        <taxon>Polyplacidae</taxon>
        <taxon>Polyplax</taxon>
    </lineage>
</organism>